<dbReference type="Gene3D" id="3.40.50.720">
    <property type="entry name" value="NAD(P)-binding Rossmann-like Domain"/>
    <property type="match status" value="2"/>
</dbReference>
<keyword evidence="1" id="KW-0560">Oxidoreductase</keyword>
<keyword evidence="2" id="KW-0520">NAD</keyword>
<accession>A0A250AXJ6</accession>
<protein>
    <submittedName>
        <fullName evidence="4">Glyoxylate/hydroxypyruvate reductase A</fullName>
    </submittedName>
</protein>
<dbReference type="InterPro" id="IPR036291">
    <property type="entry name" value="NAD(P)-bd_dom_sf"/>
</dbReference>
<reference evidence="4 5" key="1">
    <citation type="submission" date="2016-01" db="EMBL/GenBank/DDBJ databases">
        <authorList>
            <person name="Oliw E.H."/>
        </authorList>
    </citation>
    <scope>NUCLEOTIDE SEQUENCE [LARGE SCALE GENOMIC DNA]</scope>
    <source>
        <strain evidence="4 5">FRB97</strain>
    </source>
</reference>
<dbReference type="PANTHER" id="PTHR43333:SF1">
    <property type="entry name" value="D-ISOMER SPECIFIC 2-HYDROXYACID DEHYDROGENASE NAD-BINDING DOMAIN-CONTAINING PROTEIN"/>
    <property type="match status" value="1"/>
</dbReference>
<dbReference type="GO" id="GO:0016491">
    <property type="term" value="F:oxidoreductase activity"/>
    <property type="evidence" value="ECO:0007669"/>
    <property type="project" value="UniProtKB-KW"/>
</dbReference>
<dbReference type="OrthoDB" id="9787219at2"/>
<evidence type="ECO:0000313" key="4">
    <source>
        <dbReference type="EMBL" id="ATA18546.1"/>
    </source>
</evidence>
<evidence type="ECO:0000259" key="3">
    <source>
        <dbReference type="Pfam" id="PF02826"/>
    </source>
</evidence>
<keyword evidence="5" id="KW-1185">Reference proteome</keyword>
<organism evidence="4 5">
    <name type="scientific">Gibbsiella quercinecans</name>
    <dbReference type="NCBI Taxonomy" id="929813"/>
    <lineage>
        <taxon>Bacteria</taxon>
        <taxon>Pseudomonadati</taxon>
        <taxon>Pseudomonadota</taxon>
        <taxon>Gammaproteobacteria</taxon>
        <taxon>Enterobacterales</taxon>
        <taxon>Yersiniaceae</taxon>
        <taxon>Gibbsiella</taxon>
    </lineage>
</organism>
<evidence type="ECO:0000256" key="2">
    <source>
        <dbReference type="ARBA" id="ARBA00023027"/>
    </source>
</evidence>
<evidence type="ECO:0000256" key="1">
    <source>
        <dbReference type="ARBA" id="ARBA00023002"/>
    </source>
</evidence>
<name>A0A250AXJ6_9GAMM</name>
<dbReference type="PANTHER" id="PTHR43333">
    <property type="entry name" value="2-HACID_DH_C DOMAIN-CONTAINING PROTEIN"/>
    <property type="match status" value="1"/>
</dbReference>
<evidence type="ECO:0000313" key="5">
    <source>
        <dbReference type="Proteomes" id="UP000217182"/>
    </source>
</evidence>
<dbReference type="SUPFAM" id="SSF52283">
    <property type="entry name" value="Formate/glycerate dehydrogenase catalytic domain-like"/>
    <property type="match status" value="1"/>
</dbReference>
<feature type="domain" description="D-isomer specific 2-hydroxyacid dehydrogenase NAD-binding" evidence="3">
    <location>
        <begin position="102"/>
        <end position="273"/>
    </location>
</feature>
<dbReference type="EMBL" id="CP014136">
    <property type="protein sequence ID" value="ATA18546.1"/>
    <property type="molecule type" value="Genomic_DNA"/>
</dbReference>
<dbReference type="CDD" id="cd12164">
    <property type="entry name" value="GDH_like_2"/>
    <property type="match status" value="1"/>
</dbReference>
<dbReference type="RefSeq" id="WP_095845145.1">
    <property type="nucleotide sequence ID" value="NZ_CP014136.1"/>
</dbReference>
<gene>
    <name evidence="4" type="ORF">AWC35_03855</name>
</gene>
<dbReference type="AlphaFoldDB" id="A0A250AXJ6"/>
<keyword evidence="4" id="KW-0670">Pyruvate</keyword>
<dbReference type="Proteomes" id="UP000217182">
    <property type="component" value="Chromosome"/>
</dbReference>
<dbReference type="SUPFAM" id="SSF51735">
    <property type="entry name" value="NAD(P)-binding Rossmann-fold domains"/>
    <property type="match status" value="1"/>
</dbReference>
<dbReference type="Pfam" id="PF02826">
    <property type="entry name" value="2-Hacid_dh_C"/>
    <property type="match status" value="1"/>
</dbReference>
<sequence>MNIVYKSAPERGRIWQEVIARLRPQARFSLWPEVGDANAVDYLVAWQPPENIMQQFPNLKVLFSVGAGADQFDYASLPAELPVVRMVEPGLTAGMVEYVTFAVLGLHRDMPRYLRQQREGCWQAHPIMPAARRRVGVMGMGELGVAVLNTLVSLGFECGGWSLSPKALPGVACWAGDEQLGDFLARTDILICLLPLTDSTRGILNQALFAQLPQGASLVQAGRGAQLNHGDLLRALDAQQLSAAVVDVTAPEPLPADHPFWRHPAIWLTPHIASTTQPESSVRALLENIRRFECGEPMIGLIDKQKGY</sequence>
<dbReference type="InterPro" id="IPR006140">
    <property type="entry name" value="D-isomer_DH_NAD-bd"/>
</dbReference>
<proteinExistence type="predicted"/>
<dbReference type="GO" id="GO:0051287">
    <property type="term" value="F:NAD binding"/>
    <property type="evidence" value="ECO:0007669"/>
    <property type="project" value="InterPro"/>
</dbReference>
<dbReference type="KEGG" id="gqu:AWC35_03855"/>